<dbReference type="Proteomes" id="UP000257039">
    <property type="component" value="Unassembled WGS sequence"/>
</dbReference>
<keyword evidence="4 9" id="KW-0548">Nucleotidyltransferase</keyword>
<keyword evidence="5" id="KW-0235">DNA replication</keyword>
<accession>A0A4P9VPA1</accession>
<dbReference type="EMBL" id="NDXW01000001">
    <property type="protein sequence ID" value="RDH44327.1"/>
    <property type="molecule type" value="Genomic_DNA"/>
</dbReference>
<evidence type="ECO:0000256" key="5">
    <source>
        <dbReference type="ARBA" id="ARBA00022705"/>
    </source>
</evidence>
<dbReference type="GO" id="GO:0006261">
    <property type="term" value="P:DNA-templated DNA replication"/>
    <property type="evidence" value="ECO:0007669"/>
    <property type="project" value="TreeGrafter"/>
</dbReference>
<dbReference type="NCBIfam" id="TIGR00678">
    <property type="entry name" value="holB"/>
    <property type="match status" value="1"/>
</dbReference>
<evidence type="ECO:0000313" key="9">
    <source>
        <dbReference type="EMBL" id="RDH44327.1"/>
    </source>
</evidence>
<dbReference type="GO" id="GO:0003677">
    <property type="term" value="F:DNA binding"/>
    <property type="evidence" value="ECO:0007669"/>
    <property type="project" value="InterPro"/>
</dbReference>
<dbReference type="InterPro" id="IPR015199">
    <property type="entry name" value="DNA_pol_III_delta_C"/>
</dbReference>
<proteinExistence type="predicted"/>
<evidence type="ECO:0000256" key="6">
    <source>
        <dbReference type="ARBA" id="ARBA00022932"/>
    </source>
</evidence>
<dbReference type="EC" id="2.7.7.7" evidence="1"/>
<reference evidence="9 10" key="1">
    <citation type="submission" date="2017-04" db="EMBL/GenBank/DDBJ databases">
        <title>Draft genome sequence of Zooshikella ganghwensis VG4 isolated from Red Sea sediments.</title>
        <authorList>
            <person name="Rehman Z."/>
            <person name="Alam I."/>
            <person name="Kamau A."/>
            <person name="Bajic V."/>
            <person name="Leiknes T."/>
        </authorList>
    </citation>
    <scope>NUCLEOTIDE SEQUENCE [LARGE SCALE GENOMIC DNA]</scope>
    <source>
        <strain evidence="9 10">VG4</strain>
    </source>
</reference>
<gene>
    <name evidence="9" type="ORF">B9G39_13215</name>
</gene>
<dbReference type="InterPro" id="IPR027417">
    <property type="entry name" value="P-loop_NTPase"/>
</dbReference>
<dbReference type="GO" id="GO:0008408">
    <property type="term" value="F:3'-5' exonuclease activity"/>
    <property type="evidence" value="ECO:0007669"/>
    <property type="project" value="InterPro"/>
</dbReference>
<evidence type="ECO:0000259" key="8">
    <source>
        <dbReference type="Pfam" id="PF09115"/>
    </source>
</evidence>
<protein>
    <recommendedName>
        <fullName evidence="2">DNA polymerase III subunit delta'</fullName>
        <ecNumber evidence="1">2.7.7.7</ecNumber>
    </recommendedName>
</protein>
<dbReference type="InterPro" id="IPR008921">
    <property type="entry name" value="DNA_pol3_clamp-load_cplx_C"/>
</dbReference>
<evidence type="ECO:0000313" key="10">
    <source>
        <dbReference type="Proteomes" id="UP000257039"/>
    </source>
</evidence>
<dbReference type="Pfam" id="PF13177">
    <property type="entry name" value="DNA_pol3_delta2"/>
    <property type="match status" value="1"/>
</dbReference>
<evidence type="ECO:0000256" key="7">
    <source>
        <dbReference type="ARBA" id="ARBA00049244"/>
    </source>
</evidence>
<keyword evidence="10" id="KW-1185">Reference proteome</keyword>
<dbReference type="NCBIfam" id="NF004310">
    <property type="entry name" value="PRK05707.1"/>
    <property type="match status" value="1"/>
</dbReference>
<comment type="catalytic activity">
    <reaction evidence="7">
        <text>DNA(n) + a 2'-deoxyribonucleoside 5'-triphosphate = DNA(n+1) + diphosphate</text>
        <dbReference type="Rhea" id="RHEA:22508"/>
        <dbReference type="Rhea" id="RHEA-COMP:17339"/>
        <dbReference type="Rhea" id="RHEA-COMP:17340"/>
        <dbReference type="ChEBI" id="CHEBI:33019"/>
        <dbReference type="ChEBI" id="CHEBI:61560"/>
        <dbReference type="ChEBI" id="CHEBI:173112"/>
        <dbReference type="EC" id="2.7.7.7"/>
    </reaction>
</comment>
<evidence type="ECO:0000256" key="4">
    <source>
        <dbReference type="ARBA" id="ARBA00022695"/>
    </source>
</evidence>
<dbReference type="GO" id="GO:0003887">
    <property type="term" value="F:DNA-directed DNA polymerase activity"/>
    <property type="evidence" value="ECO:0007669"/>
    <property type="project" value="UniProtKB-KW"/>
</dbReference>
<dbReference type="SUPFAM" id="SSF48019">
    <property type="entry name" value="post-AAA+ oligomerization domain-like"/>
    <property type="match status" value="1"/>
</dbReference>
<keyword evidence="6" id="KW-0239">DNA-directed DNA polymerase</keyword>
<feature type="domain" description="DNA polymerase III delta subunit C-terminal" evidence="8">
    <location>
        <begin position="226"/>
        <end position="341"/>
    </location>
</feature>
<dbReference type="InterPro" id="IPR050238">
    <property type="entry name" value="DNA_Rep/Repair_Clamp_Loader"/>
</dbReference>
<dbReference type="PANTHER" id="PTHR11669">
    <property type="entry name" value="REPLICATION FACTOR C / DNA POLYMERASE III GAMMA-TAU SUBUNIT"/>
    <property type="match status" value="1"/>
</dbReference>
<dbReference type="InterPro" id="IPR004622">
    <property type="entry name" value="DNA_pol_HolB"/>
</dbReference>
<dbReference type="Gene3D" id="1.20.272.10">
    <property type="match status" value="1"/>
</dbReference>
<dbReference type="SUPFAM" id="SSF52540">
    <property type="entry name" value="P-loop containing nucleoside triphosphate hydrolases"/>
    <property type="match status" value="1"/>
</dbReference>
<evidence type="ECO:0000256" key="1">
    <source>
        <dbReference type="ARBA" id="ARBA00012417"/>
    </source>
</evidence>
<dbReference type="PANTHER" id="PTHR11669:SF8">
    <property type="entry name" value="DNA POLYMERASE III SUBUNIT DELTA"/>
    <property type="match status" value="1"/>
</dbReference>
<dbReference type="AlphaFoldDB" id="A0A4P9VPA1"/>
<evidence type="ECO:0000256" key="3">
    <source>
        <dbReference type="ARBA" id="ARBA00022679"/>
    </source>
</evidence>
<comment type="caution">
    <text evidence="9">The sequence shown here is derived from an EMBL/GenBank/DDBJ whole genome shotgun (WGS) entry which is preliminary data.</text>
</comment>
<dbReference type="Pfam" id="PF09115">
    <property type="entry name" value="DNApol3-delta_C"/>
    <property type="match status" value="1"/>
</dbReference>
<evidence type="ECO:0000256" key="2">
    <source>
        <dbReference type="ARBA" id="ARBA00014363"/>
    </source>
</evidence>
<name>A0A4P9VPA1_9GAMM</name>
<dbReference type="Gene3D" id="3.40.50.300">
    <property type="entry name" value="P-loop containing nucleotide triphosphate hydrolases"/>
    <property type="match status" value="1"/>
</dbReference>
<sequence length="346" mass="38924">MSSNKLDRCLMSFSVNSQLPFPWQEKLWQHWSKQHQQGRMAHAYLLEGHKGLGKFHFAQCVASVLLCTSLTDGSACRACKSCQLLQAKSHPDLLVVTPEQEGKPIRVDQVRQLLGFASKTAQQGGYRVIIIYPADAMNINASNALLKCLEEPGDNTVILLITDTSSGLLPTIKSRCQRLQFTLPDPQSGINWLMAQESSLTQESATFLLNLASQAPLLACDYYQKDALAIRQQVLEGVKAITKRQVSPVSLAKQWQSIELSLVLTWLLDWLSDMIKISQLGCDRCCKNKDVTPMLTYIANKAGIQALYQYYDWLLIQRQHLLNQGNLNLPLLIEGVLIRWRGLTQR</sequence>
<dbReference type="GO" id="GO:0009360">
    <property type="term" value="C:DNA polymerase III complex"/>
    <property type="evidence" value="ECO:0007669"/>
    <property type="project" value="InterPro"/>
</dbReference>
<organism evidence="9 10">
    <name type="scientific">Zooshikella ganghwensis</name>
    <dbReference type="NCBI Taxonomy" id="202772"/>
    <lineage>
        <taxon>Bacteria</taxon>
        <taxon>Pseudomonadati</taxon>
        <taxon>Pseudomonadota</taxon>
        <taxon>Gammaproteobacteria</taxon>
        <taxon>Oceanospirillales</taxon>
        <taxon>Zooshikellaceae</taxon>
        <taxon>Zooshikella</taxon>
    </lineage>
</organism>
<keyword evidence="3 9" id="KW-0808">Transferase</keyword>